<dbReference type="PANTHER" id="PTHR30629">
    <property type="entry name" value="PROPHAGE INTEGRASE"/>
    <property type="match status" value="1"/>
</dbReference>
<name>A0A344PLY0_9RHOB</name>
<dbReference type="InterPro" id="IPR013762">
    <property type="entry name" value="Integrase-like_cat_sf"/>
</dbReference>
<keyword evidence="2" id="KW-0229">DNA integration</keyword>
<dbReference type="AlphaFoldDB" id="A0A344PLY0"/>
<accession>A0A344PLY0</accession>
<dbReference type="InterPro" id="IPR025166">
    <property type="entry name" value="Integrase_DNA_bind_dom"/>
</dbReference>
<dbReference type="SUPFAM" id="SSF56349">
    <property type="entry name" value="DNA breaking-rejoining enzymes"/>
    <property type="match status" value="1"/>
</dbReference>
<dbReference type="PROSITE" id="PS51898">
    <property type="entry name" value="TYR_RECOMBINASE"/>
    <property type="match status" value="1"/>
</dbReference>
<dbReference type="Pfam" id="PF00589">
    <property type="entry name" value="Phage_integrase"/>
    <property type="match status" value="1"/>
</dbReference>
<keyword evidence="6" id="KW-1185">Reference proteome</keyword>
<evidence type="ECO:0000256" key="2">
    <source>
        <dbReference type="ARBA" id="ARBA00022908"/>
    </source>
</evidence>
<dbReference type="Pfam" id="PF13356">
    <property type="entry name" value="Arm-DNA-bind_3"/>
    <property type="match status" value="1"/>
</dbReference>
<gene>
    <name evidence="5" type="ORF">DRW48_12430</name>
</gene>
<dbReference type="InterPro" id="IPR038488">
    <property type="entry name" value="Integrase_DNA-bd_sf"/>
</dbReference>
<evidence type="ECO:0000313" key="5">
    <source>
        <dbReference type="EMBL" id="AXC50385.1"/>
    </source>
</evidence>
<dbReference type="KEGG" id="pars:DRW48_12430"/>
<dbReference type="EMBL" id="CP030918">
    <property type="protein sequence ID" value="AXC50385.1"/>
    <property type="molecule type" value="Genomic_DNA"/>
</dbReference>
<dbReference type="GO" id="GO:0006310">
    <property type="term" value="P:DNA recombination"/>
    <property type="evidence" value="ECO:0007669"/>
    <property type="project" value="UniProtKB-KW"/>
</dbReference>
<evidence type="ECO:0000259" key="4">
    <source>
        <dbReference type="PROSITE" id="PS51898"/>
    </source>
</evidence>
<evidence type="ECO:0000313" key="6">
    <source>
        <dbReference type="Proteomes" id="UP000252023"/>
    </source>
</evidence>
<sequence length="410" mass="44746">MAVKLNQSIVLALPVPATGQTFTWDASVSGFGVRTSCGGSQAYIVQSRLNGRSRRVTIGPVSTMTVEQARKLAKVELAAMVQGRDRNAERAEAKSRTITLSGALDLYVTGRQLKDSTIKQARYHIAKYFGDWLGRELGLVSPAMLVARFDKITCENGPTVAAGACRYFRVIYAHAAAHTARPDGTPTLRMNPAARLSALKRWHRPSRKQGVVRPGEFPAFMATVLEMQASGLVDHRVFGRYVEMLVRTGLRRGEAVGLTWKDIDFDAGTLRVPEPKNYKPHTLPLTARIVELLVAQRADSKGQHVFWQPGPKGSVPDPRKSWAHLRAEAGLDIGAHDLRRTFASLADALDLSGFTLAKLLNHSTASGAGSVTAGYVISDHERLRGPMARIGAEIDRLSRPPCIPTNRDPS</sequence>
<organism evidence="5 6">
    <name type="scientific">Paracoccus suum</name>
    <dbReference type="NCBI Taxonomy" id="2259340"/>
    <lineage>
        <taxon>Bacteria</taxon>
        <taxon>Pseudomonadati</taxon>
        <taxon>Pseudomonadota</taxon>
        <taxon>Alphaproteobacteria</taxon>
        <taxon>Rhodobacterales</taxon>
        <taxon>Paracoccaceae</taxon>
        <taxon>Paracoccus</taxon>
    </lineage>
</organism>
<dbReference type="PANTHER" id="PTHR30629:SF2">
    <property type="entry name" value="PROPHAGE INTEGRASE INTS-RELATED"/>
    <property type="match status" value="1"/>
</dbReference>
<evidence type="ECO:0000256" key="1">
    <source>
        <dbReference type="ARBA" id="ARBA00008857"/>
    </source>
</evidence>
<dbReference type="Gene3D" id="3.30.160.390">
    <property type="entry name" value="Integrase, DNA-binding domain"/>
    <property type="match status" value="1"/>
</dbReference>
<feature type="domain" description="Tyr recombinase" evidence="4">
    <location>
        <begin position="207"/>
        <end position="388"/>
    </location>
</feature>
<protein>
    <submittedName>
        <fullName evidence="5">DUF4102 domain-containing protein</fullName>
    </submittedName>
</protein>
<dbReference type="InterPro" id="IPR011010">
    <property type="entry name" value="DNA_brk_join_enz"/>
</dbReference>
<dbReference type="RefSeq" id="WP_114076702.1">
    <property type="nucleotide sequence ID" value="NZ_CP030918.1"/>
</dbReference>
<dbReference type="GO" id="GO:0003677">
    <property type="term" value="F:DNA binding"/>
    <property type="evidence" value="ECO:0007669"/>
    <property type="project" value="InterPro"/>
</dbReference>
<dbReference type="InterPro" id="IPR002104">
    <property type="entry name" value="Integrase_catalytic"/>
</dbReference>
<dbReference type="InterPro" id="IPR050808">
    <property type="entry name" value="Phage_Integrase"/>
</dbReference>
<dbReference type="Proteomes" id="UP000252023">
    <property type="component" value="Chromosome"/>
</dbReference>
<keyword evidence="3" id="KW-0233">DNA recombination</keyword>
<dbReference type="Gene3D" id="1.10.443.10">
    <property type="entry name" value="Intergrase catalytic core"/>
    <property type="match status" value="1"/>
</dbReference>
<comment type="similarity">
    <text evidence="1">Belongs to the 'phage' integrase family.</text>
</comment>
<dbReference type="OrthoDB" id="6388170at2"/>
<evidence type="ECO:0000256" key="3">
    <source>
        <dbReference type="ARBA" id="ARBA00023172"/>
    </source>
</evidence>
<dbReference type="GO" id="GO:0015074">
    <property type="term" value="P:DNA integration"/>
    <property type="evidence" value="ECO:0007669"/>
    <property type="project" value="UniProtKB-KW"/>
</dbReference>
<reference evidence="6" key="1">
    <citation type="submission" date="2018-07" db="EMBL/GenBank/DDBJ databases">
        <title>Genome sequencing of Paracoccus sp. SC2-6.</title>
        <authorList>
            <person name="Heo J."/>
            <person name="Kim S.-J."/>
            <person name="Kwon S.-W."/>
        </authorList>
    </citation>
    <scope>NUCLEOTIDE SEQUENCE [LARGE SCALE GENOMIC DNA]</scope>
    <source>
        <strain evidence="6">SC2-6</strain>
    </source>
</reference>
<proteinExistence type="inferred from homology"/>